<keyword evidence="2" id="KW-1185">Reference proteome</keyword>
<dbReference type="Proteomes" id="UP000270296">
    <property type="component" value="Unassembled WGS sequence"/>
</dbReference>
<dbReference type="EMBL" id="UZAM01001641">
    <property type="protein sequence ID" value="VDO84727.1"/>
    <property type="molecule type" value="Genomic_DNA"/>
</dbReference>
<protein>
    <submittedName>
        <fullName evidence="1 3">Uncharacterized protein</fullName>
    </submittedName>
</protein>
<reference evidence="3" key="1">
    <citation type="submission" date="2016-06" db="UniProtKB">
        <authorList>
            <consortium name="WormBaseParasite"/>
        </authorList>
    </citation>
    <scope>IDENTIFICATION</scope>
</reference>
<organism evidence="3">
    <name type="scientific">Soboliphyme baturini</name>
    <dbReference type="NCBI Taxonomy" id="241478"/>
    <lineage>
        <taxon>Eukaryota</taxon>
        <taxon>Metazoa</taxon>
        <taxon>Ecdysozoa</taxon>
        <taxon>Nematoda</taxon>
        <taxon>Enoplea</taxon>
        <taxon>Dorylaimia</taxon>
        <taxon>Dioctophymatida</taxon>
        <taxon>Dioctophymatoidea</taxon>
        <taxon>Soboliphymatidae</taxon>
        <taxon>Soboliphyme</taxon>
    </lineage>
</organism>
<evidence type="ECO:0000313" key="1">
    <source>
        <dbReference type="EMBL" id="VDO84727.1"/>
    </source>
</evidence>
<sequence length="58" mass="6500">MFSPLSSPRGDSAGATWTRFRTSTFRHDYAEFAVVNAPCFSTTDQQRKLSSRLIKTNG</sequence>
<gene>
    <name evidence="1" type="ORF">SBAD_LOCUS534</name>
</gene>
<evidence type="ECO:0000313" key="2">
    <source>
        <dbReference type="Proteomes" id="UP000270296"/>
    </source>
</evidence>
<proteinExistence type="predicted"/>
<evidence type="ECO:0000313" key="3">
    <source>
        <dbReference type="WBParaSite" id="SBAD_0000055601-mRNA-1"/>
    </source>
</evidence>
<reference evidence="1 2" key="2">
    <citation type="submission" date="2018-11" db="EMBL/GenBank/DDBJ databases">
        <authorList>
            <consortium name="Pathogen Informatics"/>
        </authorList>
    </citation>
    <scope>NUCLEOTIDE SEQUENCE [LARGE SCALE GENOMIC DNA]</scope>
</reference>
<dbReference type="AlphaFoldDB" id="A0A183IA90"/>
<accession>A0A183IA90</accession>
<dbReference type="WBParaSite" id="SBAD_0000055601-mRNA-1">
    <property type="protein sequence ID" value="SBAD_0000055601-mRNA-1"/>
    <property type="gene ID" value="SBAD_0000055601"/>
</dbReference>
<name>A0A183IA90_9BILA</name>